<reference evidence="2" key="1">
    <citation type="submission" date="2016-09" db="EMBL/GenBank/DDBJ databases">
        <title>Complete Genome Sequence of Brevibacterium linens SMQ-1335.</title>
        <authorList>
            <person name="de Melo A.G."/>
            <person name="Labrie S.J."/>
            <person name="Dumaresq J."/>
            <person name="Roberts R.J."/>
            <person name="Tremblay D.M."/>
            <person name="Moineau S."/>
        </authorList>
    </citation>
    <scope>NUCLEOTIDE SEQUENCE [LARGE SCALE GENOMIC DNA]</scope>
    <source>
        <strain evidence="2">SMQ-1335</strain>
    </source>
</reference>
<evidence type="ECO:0000313" key="1">
    <source>
        <dbReference type="EMBL" id="AOP52695.1"/>
    </source>
</evidence>
<dbReference type="EMBL" id="CP017150">
    <property type="protein sequence ID" value="AOP52695.1"/>
    <property type="molecule type" value="Genomic_DNA"/>
</dbReference>
<sequence>MTRRDIGKMHASIETWLLVPIMGIAPEGEFSGLRGASNWAE</sequence>
<dbReference type="Proteomes" id="UP000094793">
    <property type="component" value="Chromosome"/>
</dbReference>
<dbReference type="KEGG" id="blin:BLSMQ_0983"/>
<proteinExistence type="predicted"/>
<evidence type="ECO:0000313" key="2">
    <source>
        <dbReference type="Proteomes" id="UP000094793"/>
    </source>
</evidence>
<organism evidence="1 2">
    <name type="scientific">Brevibacterium aurantiacum</name>
    <dbReference type="NCBI Taxonomy" id="273384"/>
    <lineage>
        <taxon>Bacteria</taxon>
        <taxon>Bacillati</taxon>
        <taxon>Actinomycetota</taxon>
        <taxon>Actinomycetes</taxon>
        <taxon>Micrococcales</taxon>
        <taxon>Brevibacteriaceae</taxon>
        <taxon>Brevibacterium</taxon>
    </lineage>
</organism>
<protein>
    <submittedName>
        <fullName evidence="1">Uncharacterized protein</fullName>
    </submittedName>
</protein>
<dbReference type="AlphaFoldDB" id="A0A1D7W101"/>
<name>A0A1D7W101_BREAU</name>
<gene>
    <name evidence="1" type="ORF">BLSMQ_0983</name>
</gene>
<accession>A0A1D7W101</accession>